<evidence type="ECO:0000256" key="3">
    <source>
        <dbReference type="ARBA" id="ARBA00022827"/>
    </source>
</evidence>
<dbReference type="PANTHER" id="PTHR47356:SF2">
    <property type="entry name" value="FAD-BINDING DOMAIN-CONTAINING PROTEIN-RELATED"/>
    <property type="match status" value="1"/>
</dbReference>
<dbReference type="EMBL" id="LAQI01000158">
    <property type="protein sequence ID" value="KKY17358.1"/>
    <property type="molecule type" value="Genomic_DNA"/>
</dbReference>
<dbReference type="Gene3D" id="3.50.50.60">
    <property type="entry name" value="FAD/NAD(P)-binding domain"/>
    <property type="match status" value="1"/>
</dbReference>
<keyword evidence="2" id="KW-0285">Flavoprotein</keyword>
<accession>A0A0G2G086</accession>
<dbReference type="GO" id="GO:0071949">
    <property type="term" value="F:FAD binding"/>
    <property type="evidence" value="ECO:0007669"/>
    <property type="project" value="InterPro"/>
</dbReference>
<dbReference type="Pfam" id="PF01494">
    <property type="entry name" value="FAD_binding_3"/>
    <property type="match status" value="1"/>
</dbReference>
<proteinExistence type="inferred from homology"/>
<reference evidence="7 8" key="2">
    <citation type="submission" date="2015-05" db="EMBL/GenBank/DDBJ databases">
        <title>Distinctive expansion of gene families associated with plant cell wall degradation and secondary metabolism in the genomes of grapevine trunk pathogens.</title>
        <authorList>
            <person name="Lawrence D.P."/>
            <person name="Travadon R."/>
            <person name="Rolshausen P.E."/>
            <person name="Baumgartner K."/>
        </authorList>
    </citation>
    <scope>NUCLEOTIDE SEQUENCE [LARGE SCALE GENOMIC DNA]</scope>
    <source>
        <strain evidence="7">DS831</strain>
    </source>
</reference>
<keyword evidence="4" id="KW-0560">Oxidoreductase</keyword>
<evidence type="ECO:0000259" key="6">
    <source>
        <dbReference type="Pfam" id="PF01494"/>
    </source>
</evidence>
<gene>
    <name evidence="7" type="ORF">UCDDS831_g06376</name>
</gene>
<dbReference type="PANTHER" id="PTHR47356">
    <property type="entry name" value="FAD-DEPENDENT MONOOXYGENASE ASQG-RELATED"/>
    <property type="match status" value="1"/>
</dbReference>
<name>A0A0G2G086_9PEZI</name>
<evidence type="ECO:0000256" key="4">
    <source>
        <dbReference type="ARBA" id="ARBA00023002"/>
    </source>
</evidence>
<keyword evidence="3" id="KW-0274">FAD</keyword>
<evidence type="ECO:0000313" key="7">
    <source>
        <dbReference type="EMBL" id="KKY17358.1"/>
    </source>
</evidence>
<evidence type="ECO:0000256" key="2">
    <source>
        <dbReference type="ARBA" id="ARBA00022630"/>
    </source>
</evidence>
<dbReference type="InterPro" id="IPR002938">
    <property type="entry name" value="FAD-bd"/>
</dbReference>
<evidence type="ECO:0000313" key="8">
    <source>
        <dbReference type="Proteomes" id="UP000034182"/>
    </source>
</evidence>
<dbReference type="AlphaFoldDB" id="A0A0G2G086"/>
<comment type="similarity">
    <text evidence="1">Belongs to the paxM FAD-dependent monooxygenase family.</text>
</comment>
<reference evidence="7 8" key="1">
    <citation type="submission" date="2015-03" db="EMBL/GenBank/DDBJ databases">
        <authorList>
            <person name="Morales-Cruz A."/>
            <person name="Amrine K.C."/>
            <person name="Cantu D."/>
        </authorList>
    </citation>
    <scope>NUCLEOTIDE SEQUENCE [LARGE SCALE GENOMIC DNA]</scope>
    <source>
        <strain evidence="7">DS831</strain>
    </source>
</reference>
<dbReference type="PRINTS" id="PR00420">
    <property type="entry name" value="RNGMNOXGNASE"/>
</dbReference>
<protein>
    <submittedName>
        <fullName evidence="7">Putative fad binding domain protein</fullName>
    </submittedName>
</protein>
<dbReference type="SUPFAM" id="SSF51905">
    <property type="entry name" value="FAD/NAD(P)-binding domain"/>
    <property type="match status" value="1"/>
</dbReference>
<dbReference type="InterPro" id="IPR050562">
    <property type="entry name" value="FAD_mOase_fung"/>
</dbReference>
<feature type="compositionally biased region" description="Low complexity" evidence="5">
    <location>
        <begin position="349"/>
        <end position="368"/>
    </location>
</feature>
<sequence length="549" mass="58846">MASEQRVTVGIIGGGPAGLTLANILEQSSISYTLFEARNDIAPPEGASLGLMPNGLRILDQIGLIGEVEEYAVAHDYWEYRDGNGTLYNTLHAMRSYPEILGYGGYFMERQRVLEILYEGIKDKSRVLTGKPVCKVESCSTHATITTTDGDRLDCDFLVGADGVRSLVRREIEAALPHLHHTPDNFATKYGCVYGISNALPQINPGRAFTVHQSDASLLIFSGAGGTLYWFLFVDLHQTIGFDAPDKKKYTDDDLHAAYELVANATVTAGVTFADVFGAKRVAVMTGLEEGVADVWSRDRMLLLGDSAHKMTPHAAMGAMQAMESAACFSSLLLALRASHPDYFPTPLSSSSSSSSSSSTSSAASSCSDADDPIPHPTIPTHEITRLLSTYQARRHARAASVVAGAHFHCATQLKVTDPSNPLTQHFMQRLPHLTNELWLHMTLDGLCRAHAIDGWPEARNGPRVNRYAESARRFLEGAERRKAQMGMAARARAGAGEQKQAEGVVVAAVEGAGSGGGSGVGGAAAAAVDVMQQQQKAEKQAEMVPTAA</sequence>
<dbReference type="InterPro" id="IPR036188">
    <property type="entry name" value="FAD/NAD-bd_sf"/>
</dbReference>
<evidence type="ECO:0000256" key="1">
    <source>
        <dbReference type="ARBA" id="ARBA00007992"/>
    </source>
</evidence>
<comment type="caution">
    <text evidence="7">The sequence shown here is derived from an EMBL/GenBank/DDBJ whole genome shotgun (WGS) entry which is preliminary data.</text>
</comment>
<feature type="domain" description="FAD-binding" evidence="6">
    <location>
        <begin position="7"/>
        <end position="331"/>
    </location>
</feature>
<feature type="region of interest" description="Disordered" evidence="5">
    <location>
        <begin position="347"/>
        <end position="379"/>
    </location>
</feature>
<dbReference type="Proteomes" id="UP000034182">
    <property type="component" value="Unassembled WGS sequence"/>
</dbReference>
<evidence type="ECO:0000256" key="5">
    <source>
        <dbReference type="SAM" id="MobiDB-lite"/>
    </source>
</evidence>
<dbReference type="GO" id="GO:0004497">
    <property type="term" value="F:monooxygenase activity"/>
    <property type="evidence" value="ECO:0007669"/>
    <property type="project" value="InterPro"/>
</dbReference>
<organism evidence="7 8">
    <name type="scientific">Diplodia seriata</name>
    <dbReference type="NCBI Taxonomy" id="420778"/>
    <lineage>
        <taxon>Eukaryota</taxon>
        <taxon>Fungi</taxon>
        <taxon>Dikarya</taxon>
        <taxon>Ascomycota</taxon>
        <taxon>Pezizomycotina</taxon>
        <taxon>Dothideomycetes</taxon>
        <taxon>Dothideomycetes incertae sedis</taxon>
        <taxon>Botryosphaeriales</taxon>
        <taxon>Botryosphaeriaceae</taxon>
        <taxon>Diplodia</taxon>
    </lineage>
</organism>